<dbReference type="GO" id="GO:0007166">
    <property type="term" value="P:cell surface receptor signaling pathway"/>
    <property type="evidence" value="ECO:0007669"/>
    <property type="project" value="TreeGrafter"/>
</dbReference>
<keyword evidence="8" id="KW-1185">Reference proteome</keyword>
<evidence type="ECO:0000256" key="3">
    <source>
        <dbReference type="ARBA" id="ARBA00022525"/>
    </source>
</evidence>
<dbReference type="Pfam" id="PF00236">
    <property type="entry name" value="Hormone_6"/>
    <property type="match status" value="1"/>
</dbReference>
<name>A0AAJ7U5N3_PETMA</name>
<accession>A0AAJ7U5N3</accession>
<dbReference type="GO" id="GO:0051427">
    <property type="term" value="F:hormone receptor binding"/>
    <property type="evidence" value="ECO:0007669"/>
    <property type="project" value="TreeGrafter"/>
</dbReference>
<dbReference type="GO" id="GO:0005615">
    <property type="term" value="C:extracellular space"/>
    <property type="evidence" value="ECO:0007669"/>
    <property type="project" value="TreeGrafter"/>
</dbReference>
<evidence type="ECO:0000256" key="5">
    <source>
        <dbReference type="ARBA" id="ARBA00023157"/>
    </source>
</evidence>
<dbReference type="RefSeq" id="XP_032830185.1">
    <property type="nucleotide sequence ID" value="XM_032974294.1"/>
</dbReference>
<dbReference type="KEGG" id="pmrn:116953955"/>
<comment type="subunit">
    <text evidence="7">Heterodimer of an alpha and a beta chain.</text>
</comment>
<keyword evidence="4 7" id="KW-0372">Hormone</keyword>
<dbReference type="GO" id="GO:0005179">
    <property type="term" value="F:hormone activity"/>
    <property type="evidence" value="ECO:0007669"/>
    <property type="project" value="UniProtKB-KW"/>
</dbReference>
<evidence type="ECO:0000256" key="2">
    <source>
        <dbReference type="ARBA" id="ARBA00009128"/>
    </source>
</evidence>
<keyword evidence="5" id="KW-1015">Disulfide bond</keyword>
<feature type="signal peptide" evidence="7">
    <location>
        <begin position="1"/>
        <end position="17"/>
    </location>
</feature>
<gene>
    <name evidence="9" type="primary">LOC116953955</name>
</gene>
<dbReference type="Gene3D" id="2.10.90.10">
    <property type="entry name" value="Cystine-knot cytokines"/>
    <property type="match status" value="1"/>
</dbReference>
<dbReference type="PANTHER" id="PTHR31129">
    <property type="entry name" value="GLYCOPROTEIN HORMONE ALPHA-2"/>
    <property type="match status" value="1"/>
</dbReference>
<organism evidence="8 9">
    <name type="scientific">Petromyzon marinus</name>
    <name type="common">Sea lamprey</name>
    <dbReference type="NCBI Taxonomy" id="7757"/>
    <lineage>
        <taxon>Eukaryota</taxon>
        <taxon>Metazoa</taxon>
        <taxon>Chordata</taxon>
        <taxon>Craniata</taxon>
        <taxon>Vertebrata</taxon>
        <taxon>Cyclostomata</taxon>
        <taxon>Hyperoartia</taxon>
        <taxon>Petromyzontiformes</taxon>
        <taxon>Petromyzontidae</taxon>
        <taxon>Petromyzon</taxon>
    </lineage>
</organism>
<dbReference type="PANTHER" id="PTHR31129:SF2">
    <property type="entry name" value="GLYCOPROTEIN HORMONE ALPHA-2"/>
    <property type="match status" value="1"/>
</dbReference>
<comment type="similarity">
    <text evidence="2 7">Belongs to the glycoprotein hormones subunit alpha family.</text>
</comment>
<dbReference type="InterPro" id="IPR000476">
    <property type="entry name" value="Glyco_hormone"/>
</dbReference>
<feature type="chain" id="PRO_5042316033" description="Glycoprotein hormones alpha chain" evidence="7">
    <location>
        <begin position="18"/>
        <end position="121"/>
    </location>
</feature>
<dbReference type="Proteomes" id="UP001318040">
    <property type="component" value="Chromosome 53"/>
</dbReference>
<dbReference type="SUPFAM" id="SSF57501">
    <property type="entry name" value="Cystine-knot cytokines"/>
    <property type="match status" value="1"/>
</dbReference>
<dbReference type="PROSITE" id="PS50277">
    <property type="entry name" value="GLYCO_HORMONE_ALPHA_3"/>
    <property type="match status" value="1"/>
</dbReference>
<dbReference type="AlphaFoldDB" id="A0AAJ7U5N3"/>
<keyword evidence="6 7" id="KW-0325">Glycoprotein</keyword>
<proteinExistence type="inferred from homology"/>
<evidence type="ECO:0000256" key="1">
    <source>
        <dbReference type="ARBA" id="ARBA00004613"/>
    </source>
</evidence>
<reference evidence="9" key="1">
    <citation type="submission" date="2025-08" db="UniProtKB">
        <authorList>
            <consortium name="RefSeq"/>
        </authorList>
    </citation>
    <scope>IDENTIFICATION</scope>
    <source>
        <tissue evidence="9">Sperm</tissue>
    </source>
</reference>
<evidence type="ECO:0000313" key="9">
    <source>
        <dbReference type="RefSeq" id="XP_032830185.1"/>
    </source>
</evidence>
<keyword evidence="3 7" id="KW-0964">Secreted</keyword>
<comment type="subcellular location">
    <subcellularLocation>
        <location evidence="1 7">Secreted</location>
    </subcellularLocation>
</comment>
<sequence>MGPISALALLALTAALPQDPATPGCHLYPFEVAAAVVARGVRWSCVARLSACVGFCESSAFPSRFSVLRASGYRHNVTSVAQCCTVSRLEKVRVPCGDDGDWVEAFTARSCQCDTCRLSRY</sequence>
<dbReference type="InterPro" id="IPR052680">
    <property type="entry name" value="Glyco_Hormone_Alpha"/>
</dbReference>
<protein>
    <recommendedName>
        <fullName evidence="7">Glycoprotein hormones alpha chain</fullName>
    </recommendedName>
</protein>
<evidence type="ECO:0000256" key="4">
    <source>
        <dbReference type="ARBA" id="ARBA00022702"/>
    </source>
</evidence>
<evidence type="ECO:0000313" key="8">
    <source>
        <dbReference type="Proteomes" id="UP001318040"/>
    </source>
</evidence>
<dbReference type="InterPro" id="IPR029034">
    <property type="entry name" value="Cystine-knot_cytokine"/>
</dbReference>
<keyword evidence="7" id="KW-0732">Signal</keyword>
<evidence type="ECO:0000256" key="7">
    <source>
        <dbReference type="RuleBase" id="RU362129"/>
    </source>
</evidence>
<evidence type="ECO:0000256" key="6">
    <source>
        <dbReference type="ARBA" id="ARBA00023180"/>
    </source>
</evidence>